<proteinExistence type="predicted"/>
<dbReference type="EMBL" id="PXYV01000045">
    <property type="protein sequence ID" value="PSR20983.1"/>
    <property type="molecule type" value="Genomic_DNA"/>
</dbReference>
<gene>
    <name evidence="2" type="ORF">C7B45_12540</name>
</gene>
<dbReference type="Pfam" id="PF05670">
    <property type="entry name" value="NFACT-R_1"/>
    <property type="match status" value="1"/>
</dbReference>
<dbReference type="InterPro" id="IPR051608">
    <property type="entry name" value="RQC_Subunit_NEMF"/>
</dbReference>
<dbReference type="Pfam" id="PF05833">
    <property type="entry name" value="NFACT_N"/>
    <property type="match status" value="2"/>
</dbReference>
<dbReference type="Proteomes" id="UP000241848">
    <property type="component" value="Unassembled WGS sequence"/>
</dbReference>
<dbReference type="InterPro" id="IPR008532">
    <property type="entry name" value="NFACT_RNA-bd"/>
</dbReference>
<organism evidence="2 3">
    <name type="scientific">Sulfobacillus acidophilus</name>
    <dbReference type="NCBI Taxonomy" id="53633"/>
    <lineage>
        <taxon>Bacteria</taxon>
        <taxon>Bacillati</taxon>
        <taxon>Bacillota</taxon>
        <taxon>Clostridia</taxon>
        <taxon>Eubacteriales</taxon>
        <taxon>Clostridiales Family XVII. Incertae Sedis</taxon>
        <taxon>Sulfobacillus</taxon>
    </lineage>
</organism>
<dbReference type="PANTHER" id="PTHR15239:SF6">
    <property type="entry name" value="RIBOSOME QUALITY CONTROL COMPLEX SUBUNIT NEMF"/>
    <property type="match status" value="1"/>
</dbReference>
<dbReference type="GO" id="GO:0000049">
    <property type="term" value="F:tRNA binding"/>
    <property type="evidence" value="ECO:0007669"/>
    <property type="project" value="TreeGrafter"/>
</dbReference>
<feature type="domain" description="NFACT RNA-binding" evidence="1">
    <location>
        <begin position="399"/>
        <end position="500"/>
    </location>
</feature>
<dbReference type="PANTHER" id="PTHR15239">
    <property type="entry name" value="NUCLEAR EXPORT MEDIATOR FACTOR NEMF"/>
    <property type="match status" value="1"/>
</dbReference>
<accession>A0A2T2WFI0</accession>
<sequence>MPFDALVMRAVERRWQDNLLPATCTRIQCGRDRLLFFMKSSALGAQNVLVVLQPGLQRVHRTTLKGLANTSSLPSWLAKIVPFTIQSVSVPPFERIMSWTIVITDDWGQEIKAQLMVELAGHLTNVILVDSDGVVVDAWRKFPPGSPGRTIWPKLPYHPPALPANPLATRDLFDLPPWAKKWMMAGGSWGQLERDWKAGFPGDAYRLTNRITEEVWVYPVAGYAIQTPLDVEQAFDQVFDLRERVLQEEQLRAQLISALQRRIAQLSEKINTYRISQGEDPNAWKKMGDLWLAYQHLFAGDPALTTLTVSDFDNRPVVLTRSAGQTPVDCARDAYRRYKKVKARQEALARLIPVFERELQQLHTLRETAQSESHPLDWYRTELSRAARSTLERQSRQPFRHFKSTHGLDIWVGRNRDENARLTFRMARPDDIWLHTKQAPGSHVILSCGKSVPDHADLLDAAALAVFFSQASASSQVPVDYTRRKFVRKQPHAQPGQVLYQREKTLYITPDPERLRRLGAVSEKLIDD</sequence>
<dbReference type="AlphaFoldDB" id="A0A2T2WFI0"/>
<dbReference type="GO" id="GO:1990112">
    <property type="term" value="C:RQC complex"/>
    <property type="evidence" value="ECO:0007669"/>
    <property type="project" value="TreeGrafter"/>
</dbReference>
<evidence type="ECO:0000313" key="2">
    <source>
        <dbReference type="EMBL" id="PSR20983.1"/>
    </source>
</evidence>
<dbReference type="GO" id="GO:0072344">
    <property type="term" value="P:rescue of stalled ribosome"/>
    <property type="evidence" value="ECO:0007669"/>
    <property type="project" value="TreeGrafter"/>
</dbReference>
<dbReference type="GO" id="GO:0043023">
    <property type="term" value="F:ribosomal large subunit binding"/>
    <property type="evidence" value="ECO:0007669"/>
    <property type="project" value="TreeGrafter"/>
</dbReference>
<dbReference type="Gene3D" id="2.30.310.10">
    <property type="entry name" value="ibrinogen binding protein from staphylococcus aureus domain"/>
    <property type="match status" value="1"/>
</dbReference>
<protein>
    <recommendedName>
        <fullName evidence="1">NFACT RNA-binding domain-containing protein</fullName>
    </recommendedName>
</protein>
<evidence type="ECO:0000259" key="1">
    <source>
        <dbReference type="Pfam" id="PF05670"/>
    </source>
</evidence>
<reference evidence="2 3" key="1">
    <citation type="journal article" date="2014" name="BMC Genomics">
        <title>Comparison of environmental and isolate Sulfobacillus genomes reveals diverse carbon, sulfur, nitrogen, and hydrogen metabolisms.</title>
        <authorList>
            <person name="Justice N.B."/>
            <person name="Norman A."/>
            <person name="Brown C.T."/>
            <person name="Singh A."/>
            <person name="Thomas B.C."/>
            <person name="Banfield J.F."/>
        </authorList>
    </citation>
    <scope>NUCLEOTIDE SEQUENCE [LARGE SCALE GENOMIC DNA]</scope>
    <source>
        <strain evidence="2">AMDSBA3</strain>
    </source>
</reference>
<name>A0A2T2WFI0_9FIRM</name>
<evidence type="ECO:0000313" key="3">
    <source>
        <dbReference type="Proteomes" id="UP000241848"/>
    </source>
</evidence>
<comment type="caution">
    <text evidence="2">The sequence shown here is derived from an EMBL/GenBank/DDBJ whole genome shotgun (WGS) entry which is preliminary data.</text>
</comment>